<dbReference type="AlphaFoldDB" id="A0A8J5WA63"/>
<comment type="caution">
    <text evidence="2">The sequence shown here is derived from an EMBL/GenBank/DDBJ whole genome shotgun (WGS) entry which is preliminary data.</text>
</comment>
<evidence type="ECO:0000256" key="1">
    <source>
        <dbReference type="SAM" id="MobiDB-lite"/>
    </source>
</evidence>
<dbReference type="Proteomes" id="UP000729402">
    <property type="component" value="Unassembled WGS sequence"/>
</dbReference>
<reference evidence="2" key="2">
    <citation type="submission" date="2021-02" db="EMBL/GenBank/DDBJ databases">
        <authorList>
            <person name="Kimball J.A."/>
            <person name="Haas M.W."/>
            <person name="Macchietto M."/>
            <person name="Kono T."/>
            <person name="Duquette J."/>
            <person name="Shao M."/>
        </authorList>
    </citation>
    <scope>NUCLEOTIDE SEQUENCE</scope>
    <source>
        <tissue evidence="2">Fresh leaf tissue</tissue>
    </source>
</reference>
<evidence type="ECO:0000313" key="2">
    <source>
        <dbReference type="EMBL" id="KAG8084963.1"/>
    </source>
</evidence>
<feature type="region of interest" description="Disordered" evidence="1">
    <location>
        <begin position="68"/>
        <end position="93"/>
    </location>
</feature>
<dbReference type="EMBL" id="JAAALK010000082">
    <property type="protein sequence ID" value="KAG8084963.1"/>
    <property type="molecule type" value="Genomic_DNA"/>
</dbReference>
<reference evidence="2" key="1">
    <citation type="journal article" date="2021" name="bioRxiv">
        <title>Whole Genome Assembly and Annotation of Northern Wild Rice, Zizania palustris L., Supports a Whole Genome Duplication in the Zizania Genus.</title>
        <authorList>
            <person name="Haas M."/>
            <person name="Kono T."/>
            <person name="Macchietto M."/>
            <person name="Millas R."/>
            <person name="McGilp L."/>
            <person name="Shao M."/>
            <person name="Duquette J."/>
            <person name="Hirsch C.N."/>
            <person name="Kimball J."/>
        </authorList>
    </citation>
    <scope>NUCLEOTIDE SEQUENCE</scope>
    <source>
        <tissue evidence="2">Fresh leaf tissue</tissue>
    </source>
</reference>
<protein>
    <submittedName>
        <fullName evidence="2">Uncharacterized protein</fullName>
    </submittedName>
</protein>
<accession>A0A8J5WA63</accession>
<evidence type="ECO:0000313" key="3">
    <source>
        <dbReference type="Proteomes" id="UP000729402"/>
    </source>
</evidence>
<gene>
    <name evidence="2" type="ORF">GUJ93_ZPchr0010g8400</name>
</gene>
<name>A0A8J5WA63_ZIZPA</name>
<organism evidence="2 3">
    <name type="scientific">Zizania palustris</name>
    <name type="common">Northern wild rice</name>
    <dbReference type="NCBI Taxonomy" id="103762"/>
    <lineage>
        <taxon>Eukaryota</taxon>
        <taxon>Viridiplantae</taxon>
        <taxon>Streptophyta</taxon>
        <taxon>Embryophyta</taxon>
        <taxon>Tracheophyta</taxon>
        <taxon>Spermatophyta</taxon>
        <taxon>Magnoliopsida</taxon>
        <taxon>Liliopsida</taxon>
        <taxon>Poales</taxon>
        <taxon>Poaceae</taxon>
        <taxon>BOP clade</taxon>
        <taxon>Oryzoideae</taxon>
        <taxon>Oryzeae</taxon>
        <taxon>Zizaniinae</taxon>
        <taxon>Zizania</taxon>
    </lineage>
</organism>
<keyword evidence="3" id="KW-1185">Reference proteome</keyword>
<sequence>MPRRSFVIVPHYPAPRMEWPRASVPVRCTAALPPYVKAHQHGLSGVAMEDLGSDTSIARYVKSKRVVAGKHQDGGKGWGPSKRLKTLKRGDSA</sequence>
<proteinExistence type="predicted"/>